<keyword evidence="1" id="KW-1133">Transmembrane helix</keyword>
<feature type="transmembrane region" description="Helical" evidence="1">
    <location>
        <begin position="87"/>
        <end position="108"/>
    </location>
</feature>
<feature type="transmembrane region" description="Helical" evidence="1">
    <location>
        <begin position="222"/>
        <end position="245"/>
    </location>
</feature>
<evidence type="ECO:0000313" key="3">
    <source>
        <dbReference type="Proteomes" id="UP001254759"/>
    </source>
</evidence>
<feature type="transmembrane region" description="Helical" evidence="1">
    <location>
        <begin position="139"/>
        <end position="168"/>
    </location>
</feature>
<proteinExistence type="predicted"/>
<sequence length="333" mass="36036">MNAPATTSMTTHKTNNFKWLLKREYWENRGGFLWAPVITGAIVSFLYLLMAIIGSIAGRRSAGADGFVINGSHEEVAKAIGAFGDGVLLAGVLLALVVLAFVVFFYALGSLYDDRRDRSVLFWKSLPVSDTRMVLSKAAWALLLAPIVAVAVGILIGVVLWIISALTLTVNGLGAGTAVFTDSHPLRIIGGVLGSLPVYIMWALPTVGWLMLCSAWARSKPFLWAVLLPVLGCVIASMTSILPGIDVRHDLVWYTLVYRGLLSVVPGAWYPTLEHGAIDPNVHIDTPDQLASAVDLTTSWQAFATADIWIGVVFGVACIIGAIYLRRWRELAD</sequence>
<dbReference type="Proteomes" id="UP001254759">
    <property type="component" value="Unassembled WGS sequence"/>
</dbReference>
<evidence type="ECO:0000256" key="1">
    <source>
        <dbReference type="SAM" id="Phobius"/>
    </source>
</evidence>
<dbReference type="EMBL" id="JAVDTT010000001">
    <property type="protein sequence ID" value="MDR6840863.1"/>
    <property type="molecule type" value="Genomic_DNA"/>
</dbReference>
<name>A0ABU1RQ10_9GAMM</name>
<organism evidence="2 3">
    <name type="scientific">Pseudoxanthomonas sacheonensis</name>
    <dbReference type="NCBI Taxonomy" id="443615"/>
    <lineage>
        <taxon>Bacteria</taxon>
        <taxon>Pseudomonadati</taxon>
        <taxon>Pseudomonadota</taxon>
        <taxon>Gammaproteobacteria</taxon>
        <taxon>Lysobacterales</taxon>
        <taxon>Lysobacteraceae</taxon>
        <taxon>Pseudoxanthomonas</taxon>
    </lineage>
</organism>
<dbReference type="RefSeq" id="WP_310090965.1">
    <property type="nucleotide sequence ID" value="NZ_JAVDTT010000001.1"/>
</dbReference>
<feature type="transmembrane region" description="Helical" evidence="1">
    <location>
        <begin position="188"/>
        <end position="210"/>
    </location>
</feature>
<evidence type="ECO:0000313" key="2">
    <source>
        <dbReference type="EMBL" id="MDR6840863.1"/>
    </source>
</evidence>
<keyword evidence="1" id="KW-0812">Transmembrane</keyword>
<keyword evidence="1" id="KW-0472">Membrane</keyword>
<comment type="caution">
    <text evidence="2">The sequence shown here is derived from an EMBL/GenBank/DDBJ whole genome shotgun (WGS) entry which is preliminary data.</text>
</comment>
<reference evidence="2 3" key="1">
    <citation type="submission" date="2023-07" db="EMBL/GenBank/DDBJ databases">
        <title>Sorghum-associated microbial communities from plants grown in Nebraska, USA.</title>
        <authorList>
            <person name="Schachtman D."/>
        </authorList>
    </citation>
    <scope>NUCLEOTIDE SEQUENCE [LARGE SCALE GENOMIC DNA]</scope>
    <source>
        <strain evidence="2 3">BE107</strain>
    </source>
</reference>
<protein>
    <submittedName>
        <fullName evidence="2">ABC-2 type transport system permease protein</fullName>
    </submittedName>
</protein>
<keyword evidence="3" id="KW-1185">Reference proteome</keyword>
<feature type="transmembrane region" description="Helical" evidence="1">
    <location>
        <begin position="308"/>
        <end position="325"/>
    </location>
</feature>
<feature type="transmembrane region" description="Helical" evidence="1">
    <location>
        <begin position="32"/>
        <end position="57"/>
    </location>
</feature>
<accession>A0ABU1RQ10</accession>
<gene>
    <name evidence="2" type="ORF">J2W94_001127</name>
</gene>